<protein>
    <recommendedName>
        <fullName evidence="6">SPOC domain-containing protein</fullName>
    </recommendedName>
</protein>
<keyword evidence="3" id="KW-0804">Transcription</keyword>
<evidence type="ECO:0000259" key="6">
    <source>
        <dbReference type="PROSITE" id="PS50917"/>
    </source>
</evidence>
<feature type="domain" description="SPOC" evidence="6">
    <location>
        <begin position="366"/>
        <end position="525"/>
    </location>
</feature>
<name>A0A835W5J8_CHLIN</name>
<comment type="subcellular location">
    <subcellularLocation>
        <location evidence="1">Nucleus</location>
    </subcellularLocation>
</comment>
<evidence type="ECO:0000256" key="4">
    <source>
        <dbReference type="ARBA" id="ARBA00022946"/>
    </source>
</evidence>
<evidence type="ECO:0000256" key="2">
    <source>
        <dbReference type="ARBA" id="ARBA00007692"/>
    </source>
</evidence>
<dbReference type="GO" id="GO:0006353">
    <property type="term" value="P:DNA-templated transcription termination"/>
    <property type="evidence" value="ECO:0007669"/>
    <property type="project" value="UniProtKB-KW"/>
</dbReference>
<comment type="caution">
    <text evidence="7">The sequence shown here is derived from an EMBL/GenBank/DDBJ whole genome shotgun (WGS) entry which is preliminary data.</text>
</comment>
<dbReference type="PROSITE" id="PS50917">
    <property type="entry name" value="SPOC"/>
    <property type="match status" value="1"/>
</dbReference>
<dbReference type="InterPro" id="IPR038538">
    <property type="entry name" value="MTERF_sf"/>
</dbReference>
<gene>
    <name evidence="7" type="ORF">HXX76_004342</name>
</gene>
<organism evidence="7 8">
    <name type="scientific">Chlamydomonas incerta</name>
    <dbReference type="NCBI Taxonomy" id="51695"/>
    <lineage>
        <taxon>Eukaryota</taxon>
        <taxon>Viridiplantae</taxon>
        <taxon>Chlorophyta</taxon>
        <taxon>core chlorophytes</taxon>
        <taxon>Chlorophyceae</taxon>
        <taxon>CS clade</taxon>
        <taxon>Chlamydomonadales</taxon>
        <taxon>Chlamydomonadaceae</taxon>
        <taxon>Chlamydomonas</taxon>
    </lineage>
</organism>
<evidence type="ECO:0000313" key="8">
    <source>
        <dbReference type="Proteomes" id="UP000650467"/>
    </source>
</evidence>
<dbReference type="InterPro" id="IPR010912">
    <property type="entry name" value="SPOC_met"/>
</dbReference>
<keyword evidence="4" id="KW-0809">Transit peptide</keyword>
<comment type="similarity">
    <text evidence="2">Belongs to the mTERF family.</text>
</comment>
<dbReference type="InterPro" id="IPR003690">
    <property type="entry name" value="MTERF"/>
</dbReference>
<dbReference type="PANTHER" id="PTHR13068">
    <property type="entry name" value="CGI-12 PROTEIN-RELATED"/>
    <property type="match status" value="1"/>
</dbReference>
<accession>A0A835W5J8</accession>
<keyword evidence="5" id="KW-0539">Nucleus</keyword>
<reference evidence="7" key="1">
    <citation type="journal article" date="2020" name="bioRxiv">
        <title>Comparative genomics of Chlamydomonas.</title>
        <authorList>
            <person name="Craig R.J."/>
            <person name="Hasan A.R."/>
            <person name="Ness R.W."/>
            <person name="Keightley P.D."/>
        </authorList>
    </citation>
    <scope>NUCLEOTIDE SEQUENCE</scope>
    <source>
        <strain evidence="7">SAG 7.73</strain>
    </source>
</reference>
<dbReference type="AlphaFoldDB" id="A0A835W5J8"/>
<dbReference type="Proteomes" id="UP000650467">
    <property type="component" value="Unassembled WGS sequence"/>
</dbReference>
<dbReference type="GO" id="GO:0005634">
    <property type="term" value="C:nucleus"/>
    <property type="evidence" value="ECO:0007669"/>
    <property type="project" value="UniProtKB-SubCell"/>
</dbReference>
<evidence type="ECO:0000256" key="1">
    <source>
        <dbReference type="ARBA" id="ARBA00004123"/>
    </source>
</evidence>
<sequence length="525" mass="54446">MYAEGAERLRAFMGALPELAEQEAVLGGLLGANPELVAEDPATVRAALEALAAALGVNLLRAARLAARVPGVLERPAEEAGAKVKAMAAELGTDVDAALDLYAAQPGIWAVSQPSIIRDRLDTLAGKLGLPLRNTVALVGKQALLWVIPPSHIQVSLRDIAGCCGLTDAEAEELVARVPPLLAVEKRLLKLSVAAVSASSGVAAPALLELLSRSLGLVALPAPLLSGALEGLAADLGVAPEHVAALMAQQPTLLCAQFGTISAALETLETALQCDRPQALAVLCAQPCLMYETTVDTLVSRIQSLATTFGLPDADAARALAREQPALMVVAPATVRSAASAVGAALGGSLADCLALAKSDPGSFMMVTLQDSLIEAWSGRLQLEPEEVARLLSLQPALLELTATTLKARLESLGALFGVPAEIAAQLVLKHPALAAVPPNATITRAKNVSMALRISIQGAAGIIAKEPAMLAVLTHGIEEVRTSGATDDVGEVGAIYEYYTMEWLQRQYREMAPARLTSFSALDS</sequence>
<keyword evidence="8" id="KW-1185">Reference proteome</keyword>
<dbReference type="OrthoDB" id="543569at2759"/>
<dbReference type="Gene3D" id="1.25.70.10">
    <property type="entry name" value="Transcription termination factor 3, mitochondrial"/>
    <property type="match status" value="3"/>
</dbReference>
<proteinExistence type="inferred from homology"/>
<dbReference type="PANTHER" id="PTHR13068:SF219">
    <property type="entry name" value="MITOCHONDRIAL TRANSCRIPTION TERMINATION FACTOR FAMILY PROTEIN"/>
    <property type="match status" value="1"/>
</dbReference>
<evidence type="ECO:0000256" key="5">
    <source>
        <dbReference type="ARBA" id="ARBA00023242"/>
    </source>
</evidence>
<dbReference type="EMBL" id="JAEHOC010000007">
    <property type="protein sequence ID" value="KAG2440230.1"/>
    <property type="molecule type" value="Genomic_DNA"/>
</dbReference>
<dbReference type="GO" id="GO:0003676">
    <property type="term" value="F:nucleic acid binding"/>
    <property type="evidence" value="ECO:0007669"/>
    <property type="project" value="InterPro"/>
</dbReference>
<evidence type="ECO:0000256" key="3">
    <source>
        <dbReference type="ARBA" id="ARBA00022472"/>
    </source>
</evidence>
<keyword evidence="3" id="KW-0805">Transcription regulation</keyword>
<keyword evidence="3" id="KW-0806">Transcription termination</keyword>
<evidence type="ECO:0000313" key="7">
    <source>
        <dbReference type="EMBL" id="KAG2440230.1"/>
    </source>
</evidence>